<evidence type="ECO:0000313" key="4">
    <source>
        <dbReference type="EMBL" id="MBM3331434.1"/>
    </source>
</evidence>
<dbReference type="EMBL" id="VGIR01000029">
    <property type="protein sequence ID" value="MBM3331434.1"/>
    <property type="molecule type" value="Genomic_DNA"/>
</dbReference>
<evidence type="ECO:0000256" key="2">
    <source>
        <dbReference type="ARBA" id="ARBA00023235"/>
    </source>
</evidence>
<dbReference type="GO" id="GO:0004751">
    <property type="term" value="F:ribose-5-phosphate isomerase activity"/>
    <property type="evidence" value="ECO:0007669"/>
    <property type="project" value="UniProtKB-EC"/>
</dbReference>
<dbReference type="Gene3D" id="3.40.1400.10">
    <property type="entry name" value="Sugar-phosphate isomerase, RpiB/LacA/LacB"/>
    <property type="match status" value="1"/>
</dbReference>
<dbReference type="GO" id="GO:0019316">
    <property type="term" value="P:D-allose catabolic process"/>
    <property type="evidence" value="ECO:0007669"/>
    <property type="project" value="TreeGrafter"/>
</dbReference>
<protein>
    <submittedName>
        <fullName evidence="4">Ribose 5-phosphate isomerase B</fullName>
        <ecNumber evidence="4">5.3.1.6</ecNumber>
    </submittedName>
</protein>
<evidence type="ECO:0000256" key="3">
    <source>
        <dbReference type="PIRSR" id="PIRSR005384-1"/>
    </source>
</evidence>
<evidence type="ECO:0000313" key="5">
    <source>
        <dbReference type="Proteomes" id="UP000779900"/>
    </source>
</evidence>
<dbReference type="PIRSF" id="PIRSF005384">
    <property type="entry name" value="RpiB_LacA_B"/>
    <property type="match status" value="1"/>
</dbReference>
<accession>A0A937XHD7</accession>
<proteinExistence type="inferred from homology"/>
<dbReference type="NCBIfam" id="TIGR00689">
    <property type="entry name" value="rpiB_lacA_lacB"/>
    <property type="match status" value="1"/>
</dbReference>
<dbReference type="PANTHER" id="PTHR30345:SF0">
    <property type="entry name" value="DNA DAMAGE-REPAIR_TOLERATION PROTEIN DRT102"/>
    <property type="match status" value="1"/>
</dbReference>
<dbReference type="InterPro" id="IPR003500">
    <property type="entry name" value="RpiB_LacA_LacB"/>
</dbReference>
<dbReference type="NCBIfam" id="TIGR01120">
    <property type="entry name" value="rpiB"/>
    <property type="match status" value="1"/>
</dbReference>
<dbReference type="PANTHER" id="PTHR30345">
    <property type="entry name" value="RIBOSE-5-PHOSPHATE ISOMERASE B"/>
    <property type="match status" value="1"/>
</dbReference>
<dbReference type="GO" id="GO:0009052">
    <property type="term" value="P:pentose-phosphate shunt, non-oxidative branch"/>
    <property type="evidence" value="ECO:0007669"/>
    <property type="project" value="TreeGrafter"/>
</dbReference>
<gene>
    <name evidence="4" type="primary">rpiB</name>
    <name evidence="4" type="ORF">FJY68_06220</name>
</gene>
<dbReference type="InterPro" id="IPR036569">
    <property type="entry name" value="RpiB_LacA_LacB_sf"/>
</dbReference>
<name>A0A937XHD7_UNCW3</name>
<evidence type="ECO:0000256" key="1">
    <source>
        <dbReference type="ARBA" id="ARBA00008754"/>
    </source>
</evidence>
<dbReference type="EC" id="5.3.1.6" evidence="4"/>
<dbReference type="Proteomes" id="UP000779900">
    <property type="component" value="Unassembled WGS sequence"/>
</dbReference>
<keyword evidence="2 4" id="KW-0413">Isomerase</keyword>
<feature type="active site" description="Proton acceptor" evidence="3">
    <location>
        <position position="65"/>
    </location>
</feature>
<dbReference type="AlphaFoldDB" id="A0A937XHD7"/>
<organism evidence="4 5">
    <name type="scientific">candidate division WOR-3 bacterium</name>
    <dbReference type="NCBI Taxonomy" id="2052148"/>
    <lineage>
        <taxon>Bacteria</taxon>
        <taxon>Bacteria division WOR-3</taxon>
    </lineage>
</organism>
<dbReference type="NCBIfam" id="NF004051">
    <property type="entry name" value="PRK05571.1"/>
    <property type="match status" value="1"/>
</dbReference>
<comment type="caution">
    <text evidence="4">The sequence shown here is derived from an EMBL/GenBank/DDBJ whole genome shotgun (WGS) entry which is preliminary data.</text>
</comment>
<dbReference type="SUPFAM" id="SSF89623">
    <property type="entry name" value="Ribose/Galactose isomerase RpiB/AlsB"/>
    <property type="match status" value="1"/>
</dbReference>
<dbReference type="Pfam" id="PF02502">
    <property type="entry name" value="LacAB_rpiB"/>
    <property type="match status" value="1"/>
</dbReference>
<reference evidence="4" key="1">
    <citation type="submission" date="2019-03" db="EMBL/GenBank/DDBJ databases">
        <title>Lake Tanganyika Metagenome-Assembled Genomes (MAGs).</title>
        <authorList>
            <person name="Tran P."/>
        </authorList>
    </citation>
    <scope>NUCLEOTIDE SEQUENCE</scope>
    <source>
        <strain evidence="4">K_DeepCast_150m_m2_040</strain>
    </source>
</reference>
<sequence>MKVALGADHRGFALKEELKRWLTARGHTVVDCGPDSVDRVDYPDYAFKVAGAVARDRADRGVLICSTGIGMCIAANKVRGVRAALADSVRLARLSREHNDSNVLCLGADVVTGVQARRIVGVWLGAEFAGGRHSLRLDKIARYR</sequence>
<dbReference type="InterPro" id="IPR004785">
    <property type="entry name" value="RpiB"/>
</dbReference>
<feature type="active site" description="Proton donor" evidence="3">
    <location>
        <position position="98"/>
    </location>
</feature>
<comment type="similarity">
    <text evidence="1">Belongs to the LacAB/RpiB family.</text>
</comment>